<keyword evidence="5 9" id="KW-0812">Transmembrane</keyword>
<comment type="similarity">
    <text evidence="2">Belongs to the BCCT transporter (TC 2.A.15) family.</text>
</comment>
<dbReference type="PROSITE" id="PS01303">
    <property type="entry name" value="BCCT"/>
    <property type="match status" value="1"/>
</dbReference>
<reference evidence="10 11" key="1">
    <citation type="submission" date="2018-05" db="EMBL/GenBank/DDBJ databases">
        <title>Brachybacterium sp. M1HQ-2T, whole genome shotgun sequence.</title>
        <authorList>
            <person name="Tuo L."/>
        </authorList>
    </citation>
    <scope>NUCLEOTIDE SEQUENCE [LARGE SCALE GENOMIC DNA]</scope>
    <source>
        <strain evidence="10 11">M1HQ-2</strain>
    </source>
</reference>
<organism evidence="10 11">
    <name type="scientific">Brachybacterium endophyticum</name>
    <dbReference type="NCBI Taxonomy" id="2182385"/>
    <lineage>
        <taxon>Bacteria</taxon>
        <taxon>Bacillati</taxon>
        <taxon>Actinomycetota</taxon>
        <taxon>Actinomycetes</taxon>
        <taxon>Micrococcales</taxon>
        <taxon>Dermabacteraceae</taxon>
        <taxon>Brachybacterium</taxon>
    </lineage>
</organism>
<feature type="transmembrane region" description="Helical" evidence="9">
    <location>
        <begin position="262"/>
        <end position="284"/>
    </location>
</feature>
<dbReference type="PANTHER" id="PTHR30047">
    <property type="entry name" value="HIGH-AFFINITY CHOLINE TRANSPORT PROTEIN-RELATED"/>
    <property type="match status" value="1"/>
</dbReference>
<feature type="compositionally biased region" description="Low complexity" evidence="8">
    <location>
        <begin position="8"/>
        <end position="35"/>
    </location>
</feature>
<dbReference type="RefSeq" id="WP_109275847.1">
    <property type="nucleotide sequence ID" value="NZ_QFKX01000003.1"/>
</dbReference>
<dbReference type="NCBIfam" id="NF007399">
    <property type="entry name" value="PRK09928.1"/>
    <property type="match status" value="1"/>
</dbReference>
<protein>
    <submittedName>
        <fullName evidence="10">High-affinity choline transporter BetT</fullName>
    </submittedName>
</protein>
<keyword evidence="6 9" id="KW-1133">Transmembrane helix</keyword>
<feature type="transmembrane region" description="Helical" evidence="9">
    <location>
        <begin position="180"/>
        <end position="197"/>
    </location>
</feature>
<dbReference type="Proteomes" id="UP000245590">
    <property type="component" value="Unassembled WGS sequence"/>
</dbReference>
<comment type="caution">
    <text evidence="10">The sequence shown here is derived from an EMBL/GenBank/DDBJ whole genome shotgun (WGS) entry which is preliminary data.</text>
</comment>
<dbReference type="InterPro" id="IPR000060">
    <property type="entry name" value="BCCT_transptr"/>
</dbReference>
<dbReference type="InterPro" id="IPR018093">
    <property type="entry name" value="BCCT_CS"/>
</dbReference>
<evidence type="ECO:0000313" key="10">
    <source>
        <dbReference type="EMBL" id="PWH06100.1"/>
    </source>
</evidence>
<feature type="transmembrane region" description="Helical" evidence="9">
    <location>
        <begin position="296"/>
        <end position="316"/>
    </location>
</feature>
<feature type="region of interest" description="Disordered" evidence="8">
    <location>
        <begin position="697"/>
        <end position="726"/>
    </location>
</feature>
<evidence type="ECO:0000256" key="3">
    <source>
        <dbReference type="ARBA" id="ARBA00022448"/>
    </source>
</evidence>
<name>A0A2U2RJR1_9MICO</name>
<dbReference type="EMBL" id="QFKX01000003">
    <property type="protein sequence ID" value="PWH06100.1"/>
    <property type="molecule type" value="Genomic_DNA"/>
</dbReference>
<evidence type="ECO:0000256" key="7">
    <source>
        <dbReference type="ARBA" id="ARBA00023136"/>
    </source>
</evidence>
<feature type="compositionally biased region" description="Acidic residues" evidence="8">
    <location>
        <begin position="716"/>
        <end position="726"/>
    </location>
</feature>
<feature type="transmembrane region" description="Helical" evidence="9">
    <location>
        <begin position="86"/>
        <end position="104"/>
    </location>
</feature>
<proteinExistence type="inferred from homology"/>
<feature type="transmembrane region" description="Helical" evidence="9">
    <location>
        <begin position="225"/>
        <end position="250"/>
    </location>
</feature>
<evidence type="ECO:0000256" key="2">
    <source>
        <dbReference type="ARBA" id="ARBA00005658"/>
    </source>
</evidence>
<evidence type="ECO:0000256" key="6">
    <source>
        <dbReference type="ARBA" id="ARBA00022989"/>
    </source>
</evidence>
<dbReference type="OrthoDB" id="9775735at2"/>
<keyword evidence="11" id="KW-1185">Reference proteome</keyword>
<evidence type="ECO:0000256" key="5">
    <source>
        <dbReference type="ARBA" id="ARBA00022692"/>
    </source>
</evidence>
<keyword evidence="7 9" id="KW-0472">Membrane</keyword>
<dbReference type="NCBIfam" id="TIGR00842">
    <property type="entry name" value="bcct"/>
    <property type="match status" value="1"/>
</dbReference>
<feature type="transmembrane region" description="Helical" evidence="9">
    <location>
        <begin position="508"/>
        <end position="528"/>
    </location>
</feature>
<keyword evidence="3" id="KW-0813">Transport</keyword>
<evidence type="ECO:0000256" key="9">
    <source>
        <dbReference type="SAM" id="Phobius"/>
    </source>
</evidence>
<feature type="transmembrane region" description="Helical" evidence="9">
    <location>
        <begin position="48"/>
        <end position="66"/>
    </location>
</feature>
<accession>A0A2U2RJR1</accession>
<feature type="transmembrane region" description="Helical" evidence="9">
    <location>
        <begin position="350"/>
        <end position="369"/>
    </location>
</feature>
<feature type="compositionally biased region" description="Low complexity" evidence="8">
    <location>
        <begin position="697"/>
        <end position="715"/>
    </location>
</feature>
<dbReference type="AlphaFoldDB" id="A0A2U2RJR1"/>
<dbReference type="GO" id="GO:0022857">
    <property type="term" value="F:transmembrane transporter activity"/>
    <property type="evidence" value="ECO:0007669"/>
    <property type="project" value="InterPro"/>
</dbReference>
<evidence type="ECO:0000313" key="11">
    <source>
        <dbReference type="Proteomes" id="UP000245590"/>
    </source>
</evidence>
<comment type="subcellular location">
    <subcellularLocation>
        <location evidence="1">Cell membrane</location>
        <topology evidence="1">Multi-pass membrane protein</topology>
    </subcellularLocation>
</comment>
<feature type="transmembrane region" description="Helical" evidence="9">
    <location>
        <begin position="124"/>
        <end position="145"/>
    </location>
</feature>
<feature type="transmembrane region" description="Helical" evidence="9">
    <location>
        <begin position="381"/>
        <end position="401"/>
    </location>
</feature>
<evidence type="ECO:0000256" key="4">
    <source>
        <dbReference type="ARBA" id="ARBA00022475"/>
    </source>
</evidence>
<feature type="transmembrane region" description="Helical" evidence="9">
    <location>
        <begin position="483"/>
        <end position="502"/>
    </location>
</feature>
<dbReference type="PANTHER" id="PTHR30047:SF7">
    <property type="entry name" value="HIGH-AFFINITY CHOLINE TRANSPORT PROTEIN"/>
    <property type="match status" value="1"/>
</dbReference>
<sequence length="726" mass="78272">MTEDADRTPTAPEQAPAATPSGAPAAGPAPGGPHAAQRDAGPRANPPVLIGSAALIAAVALWAILAPTQAGVVIGAIVTWTSQNLGWYYIVTAGVVVAFVLVLALSRMGTIKLGPDHARPQFNLFTWTAMLFAAGIGIDLMFFSVSEPISQYYEPPTGGGENIEAARQAIVWTLFHYGPVGWAMYALMGAAFAYFAYRRNMPLSIRSLLHPLLGRRMDGWAGHTVDIAAVLGTVFGIATSLGIGVVQLNYGLYVMFGIPEGVGAQIGLIVLSVLMATMSTVSGVEKGIRRLSELNVILALALLVYIAVTGNTRRILEGLVMNIGDFLSRFPGMLLNTFAWEQPDTWSSSWTLFFWAWWIAWAPFVGLFLARISRGRSLRQFVLGVLVVPFLFIALFISVFGNSALELVIGGDDAFGKAAMATPERAFYDLLAQYPGATLLIGLATLTGLLFYVTSADSGALVLANFTSVIADPKEDGSTTLRVFWSVLTGLLTLAMLLVGGITTLQGATLVIGVPFSVVLYLVMISLWRALRSEAQQADSFRATLVARPGAAEQSWRSRLRRSMSYPQRGATKRYLERTVAPALEAVAHEMREGGAEVAVERQELAGHPVPSLVLRVLLPGVDDFSYQVYPVAHPMPSFAFRVAPEDDDYYRLEVFTATGSRGYDVFGYSSEHLITDVLDLYESHLEYLRVSAGGSDAGTAATATTDWQEDFPALEPDDEDPEPAR</sequence>
<evidence type="ECO:0000256" key="8">
    <source>
        <dbReference type="SAM" id="MobiDB-lite"/>
    </source>
</evidence>
<dbReference type="GO" id="GO:0005886">
    <property type="term" value="C:plasma membrane"/>
    <property type="evidence" value="ECO:0007669"/>
    <property type="project" value="UniProtKB-SubCell"/>
</dbReference>
<keyword evidence="4" id="KW-1003">Cell membrane</keyword>
<dbReference type="Pfam" id="PF02028">
    <property type="entry name" value="BCCT"/>
    <property type="match status" value="1"/>
</dbReference>
<gene>
    <name evidence="10" type="ORF">DEO23_09825</name>
</gene>
<feature type="region of interest" description="Disordered" evidence="8">
    <location>
        <begin position="1"/>
        <end position="42"/>
    </location>
</feature>
<evidence type="ECO:0000256" key="1">
    <source>
        <dbReference type="ARBA" id="ARBA00004651"/>
    </source>
</evidence>